<keyword evidence="4 14" id="KW-0813">Transport</keyword>
<reference evidence="15" key="2">
    <citation type="journal article" date="2023" name="Science">
        <title>Genomic signatures of disease resistance in endangered staghorn corals.</title>
        <authorList>
            <person name="Vollmer S.V."/>
            <person name="Selwyn J.D."/>
            <person name="Despard B.A."/>
            <person name="Roesel C.L."/>
        </authorList>
    </citation>
    <scope>NUCLEOTIDE SEQUENCE</scope>
    <source>
        <strain evidence="15">K2</strain>
    </source>
</reference>
<evidence type="ECO:0000256" key="11">
    <source>
        <dbReference type="ARBA" id="ARBA00023136"/>
    </source>
</evidence>
<comment type="function">
    <text evidence="14">Complex I functions in the transfer of electrons from NADH to the respiratory chain. Accessory subunit of the mitochondrial membrane respiratory chain NADH dehydrogenase (Complex I), that is believed not to be involved in catalysis.</text>
</comment>
<evidence type="ECO:0000256" key="13">
    <source>
        <dbReference type="ARBA" id="ARBA00046797"/>
    </source>
</evidence>
<gene>
    <name evidence="15" type="ORF">P5673_007670</name>
</gene>
<dbReference type="EMBL" id="JARQWQ010000013">
    <property type="protein sequence ID" value="KAK2567798.1"/>
    <property type="molecule type" value="Genomic_DNA"/>
</dbReference>
<evidence type="ECO:0000256" key="5">
    <source>
        <dbReference type="ARBA" id="ARBA00022660"/>
    </source>
</evidence>
<evidence type="ECO:0000256" key="9">
    <source>
        <dbReference type="ARBA" id="ARBA00022989"/>
    </source>
</evidence>
<dbReference type="PANTHER" id="PTHR12966:SF0">
    <property type="entry name" value="NADH DEHYDROGENASE [UBIQUINONE] 1 ALPHA SUBCOMPLEX SUBUNIT 13"/>
    <property type="match status" value="1"/>
</dbReference>
<evidence type="ECO:0000256" key="6">
    <source>
        <dbReference type="ARBA" id="ARBA00022692"/>
    </source>
</evidence>
<evidence type="ECO:0000256" key="4">
    <source>
        <dbReference type="ARBA" id="ARBA00022448"/>
    </source>
</evidence>
<keyword evidence="10 14" id="KW-0496">Mitochondrion</keyword>
<evidence type="ECO:0000256" key="7">
    <source>
        <dbReference type="ARBA" id="ARBA00022792"/>
    </source>
</evidence>
<comment type="similarity">
    <text evidence="2 14">Belongs to the complex I NDUFA13 subunit family.</text>
</comment>
<accession>A0AAD9VAX6</accession>
<keyword evidence="11 14" id="KW-0472">Membrane</keyword>
<keyword evidence="9 14" id="KW-1133">Transmembrane helix</keyword>
<comment type="function">
    <text evidence="12">Accessory subunit of the mitochondrial membrane respiratory chain NADH dehydrogenase (Complex I), that is believed not to be involved in catalysis. Complex I functions in the transfer of electrons from NADH to the respiratory chain. The immediate electron acceptor for the enzyme is believed to be ubiquinone. Involved in the interferon/all-trans-retinoic acid (IFN/RA) induced cell death. This apoptotic activity is inhibited by interaction with viral IRF1. Prevents the transactivation of STAT3 target genes. May play a role in CARD15-mediated innate mucosal responses and serve to regulate intestinal epithelial cell responses to microbes.</text>
</comment>
<keyword evidence="16" id="KW-1185">Reference proteome</keyword>
<keyword evidence="6 14" id="KW-0812">Transmembrane</keyword>
<evidence type="ECO:0000256" key="14">
    <source>
        <dbReference type="RuleBase" id="RU368034"/>
    </source>
</evidence>
<proteinExistence type="inferred from homology"/>
<evidence type="ECO:0000313" key="16">
    <source>
        <dbReference type="Proteomes" id="UP001249851"/>
    </source>
</evidence>
<sequence length="127" mass="14305">MASSVVKQELPPKGGYPPIEYARNLPKRGPSGMMMFIGGAAVMAFGFYHVIMGNRKRCELMKEKMNARIGILPLLQAEHDRKCLKALKENEEMEALIMKDVPGWTVGESVYNTEKWITPVPLQVKKL</sequence>
<reference evidence="15" key="1">
    <citation type="journal article" date="2023" name="G3 (Bethesda)">
        <title>Whole genome assembly and annotation of the endangered Caribbean coral Acropora cervicornis.</title>
        <authorList>
            <person name="Selwyn J.D."/>
            <person name="Vollmer S.V."/>
        </authorList>
    </citation>
    <scope>NUCLEOTIDE SEQUENCE</scope>
    <source>
        <strain evidence="15">K2</strain>
    </source>
</reference>
<comment type="subunit">
    <text evidence="13">Complex I is composed of 45 different subunits. Interacts with CARD15, but not with CARD4. Interacts with STAT3, but not with STAT1, STAT2 and STAT5A. Interacts with OLFM4.</text>
</comment>
<evidence type="ECO:0000256" key="10">
    <source>
        <dbReference type="ARBA" id="ARBA00023128"/>
    </source>
</evidence>
<evidence type="ECO:0000256" key="12">
    <source>
        <dbReference type="ARBA" id="ARBA00045908"/>
    </source>
</evidence>
<keyword evidence="5 14" id="KW-0679">Respiratory chain</keyword>
<feature type="transmembrane region" description="Helical" evidence="14">
    <location>
        <begin position="33"/>
        <end position="51"/>
    </location>
</feature>
<dbReference type="GO" id="GO:0005743">
    <property type="term" value="C:mitochondrial inner membrane"/>
    <property type="evidence" value="ECO:0007669"/>
    <property type="project" value="UniProtKB-SubCell"/>
</dbReference>
<dbReference type="Pfam" id="PF06212">
    <property type="entry name" value="GRIM-19"/>
    <property type="match status" value="1"/>
</dbReference>
<dbReference type="PANTHER" id="PTHR12966">
    <property type="entry name" value="NADH DEHYDROGENASE UBIQUINONE 1 ALPHA SUBCOMPLEX SUBUNIT 13"/>
    <property type="match status" value="1"/>
</dbReference>
<dbReference type="AlphaFoldDB" id="A0AAD9VAX6"/>
<evidence type="ECO:0000256" key="2">
    <source>
        <dbReference type="ARBA" id="ARBA00007312"/>
    </source>
</evidence>
<dbReference type="InterPro" id="IPR009346">
    <property type="entry name" value="GRIM-19"/>
</dbReference>
<name>A0AAD9VAX6_ACRCE</name>
<dbReference type="Proteomes" id="UP001249851">
    <property type="component" value="Unassembled WGS sequence"/>
</dbReference>
<keyword evidence="7 14" id="KW-0999">Mitochondrion inner membrane</keyword>
<comment type="caution">
    <text evidence="15">The sequence shown here is derived from an EMBL/GenBank/DDBJ whole genome shotgun (WGS) entry which is preliminary data.</text>
</comment>
<evidence type="ECO:0000256" key="8">
    <source>
        <dbReference type="ARBA" id="ARBA00022982"/>
    </source>
</evidence>
<comment type="subcellular location">
    <subcellularLocation>
        <location evidence="1 14">Mitochondrion inner membrane</location>
        <topology evidence="1 14">Single-pass membrane protein</topology>
        <orientation evidence="1 14">Matrix side</orientation>
    </subcellularLocation>
</comment>
<protein>
    <recommendedName>
        <fullName evidence="3 14">NADH dehydrogenase [ubiquinone] 1 alpha subcomplex subunit 13</fullName>
    </recommendedName>
</protein>
<evidence type="ECO:0000313" key="15">
    <source>
        <dbReference type="EMBL" id="KAK2567798.1"/>
    </source>
</evidence>
<organism evidence="15 16">
    <name type="scientific">Acropora cervicornis</name>
    <name type="common">Staghorn coral</name>
    <dbReference type="NCBI Taxonomy" id="6130"/>
    <lineage>
        <taxon>Eukaryota</taxon>
        <taxon>Metazoa</taxon>
        <taxon>Cnidaria</taxon>
        <taxon>Anthozoa</taxon>
        <taxon>Hexacorallia</taxon>
        <taxon>Scleractinia</taxon>
        <taxon>Astrocoeniina</taxon>
        <taxon>Acroporidae</taxon>
        <taxon>Acropora</taxon>
    </lineage>
</organism>
<keyword evidence="8 14" id="KW-0249">Electron transport</keyword>
<evidence type="ECO:0000256" key="3">
    <source>
        <dbReference type="ARBA" id="ARBA00018192"/>
    </source>
</evidence>
<evidence type="ECO:0000256" key="1">
    <source>
        <dbReference type="ARBA" id="ARBA00004298"/>
    </source>
</evidence>
<dbReference type="GO" id="GO:0045271">
    <property type="term" value="C:respiratory chain complex I"/>
    <property type="evidence" value="ECO:0007669"/>
    <property type="project" value="UniProtKB-UniRule"/>
</dbReference>